<organism evidence="2 3">
    <name type="scientific">Rubroshorea leprosula</name>
    <dbReference type="NCBI Taxonomy" id="152421"/>
    <lineage>
        <taxon>Eukaryota</taxon>
        <taxon>Viridiplantae</taxon>
        <taxon>Streptophyta</taxon>
        <taxon>Embryophyta</taxon>
        <taxon>Tracheophyta</taxon>
        <taxon>Spermatophyta</taxon>
        <taxon>Magnoliopsida</taxon>
        <taxon>eudicotyledons</taxon>
        <taxon>Gunneridae</taxon>
        <taxon>Pentapetalae</taxon>
        <taxon>rosids</taxon>
        <taxon>malvids</taxon>
        <taxon>Malvales</taxon>
        <taxon>Dipterocarpaceae</taxon>
        <taxon>Rubroshorea</taxon>
    </lineage>
</organism>
<keyword evidence="3" id="KW-1185">Reference proteome</keyword>
<comment type="caution">
    <text evidence="2">The sequence shown here is derived from an EMBL/GenBank/DDBJ whole genome shotgun (WGS) entry which is preliminary data.</text>
</comment>
<evidence type="ECO:0000313" key="3">
    <source>
        <dbReference type="Proteomes" id="UP001054252"/>
    </source>
</evidence>
<dbReference type="Proteomes" id="UP001054252">
    <property type="component" value="Unassembled WGS sequence"/>
</dbReference>
<feature type="compositionally biased region" description="Basic and acidic residues" evidence="1">
    <location>
        <begin position="29"/>
        <end position="81"/>
    </location>
</feature>
<feature type="compositionally biased region" description="Basic and acidic residues" evidence="1">
    <location>
        <begin position="1"/>
        <end position="10"/>
    </location>
</feature>
<protein>
    <submittedName>
        <fullName evidence="2">Uncharacterized protein</fullName>
    </submittedName>
</protein>
<feature type="compositionally biased region" description="Basic residues" evidence="1">
    <location>
        <begin position="132"/>
        <end position="141"/>
    </location>
</feature>
<sequence length="294" mass="33318">MGEEETKTEVLEAVANGTAASGKAGEALGGKKEEENNGLKEMDEDKKDEMKTDVDKMDEDVPVKEDKASKEQLKKEEKEEPNGEAMETDPVKNGETEKEGKEEAEEKEESEGEEKQEDEEEEGKAEEVKQTKGPRKRGKSKYAREKVKGKTKDVRANKQSEPRTPATDRPVRERKTVERLVASIEKDSSRELQIEKGRGTALKDIPNVAFKLSRRKSDDVFKLLHTILFGRRGKVAIQIKSNISRFSGFVWHENEEKQKMKVKEKLDKCNKEKLLELCDVLDIPVAKATTRKVC</sequence>
<dbReference type="EMBL" id="BPVZ01000052">
    <property type="protein sequence ID" value="GKV19378.1"/>
    <property type="molecule type" value="Genomic_DNA"/>
</dbReference>
<evidence type="ECO:0000256" key="1">
    <source>
        <dbReference type="SAM" id="MobiDB-lite"/>
    </source>
</evidence>
<gene>
    <name evidence="2" type="ORF">SLEP1_g29648</name>
</gene>
<reference evidence="2 3" key="1">
    <citation type="journal article" date="2021" name="Commun. Biol.">
        <title>The genome of Shorea leprosula (Dipterocarpaceae) highlights the ecological relevance of drought in aseasonal tropical rainforests.</title>
        <authorList>
            <person name="Ng K.K.S."/>
            <person name="Kobayashi M.J."/>
            <person name="Fawcett J.A."/>
            <person name="Hatakeyama M."/>
            <person name="Paape T."/>
            <person name="Ng C.H."/>
            <person name="Ang C.C."/>
            <person name="Tnah L.H."/>
            <person name="Lee C.T."/>
            <person name="Nishiyama T."/>
            <person name="Sese J."/>
            <person name="O'Brien M.J."/>
            <person name="Copetti D."/>
            <person name="Mohd Noor M.I."/>
            <person name="Ong R.C."/>
            <person name="Putra M."/>
            <person name="Sireger I.Z."/>
            <person name="Indrioko S."/>
            <person name="Kosugi Y."/>
            <person name="Izuno A."/>
            <person name="Isagi Y."/>
            <person name="Lee S.L."/>
            <person name="Shimizu K.K."/>
        </authorList>
    </citation>
    <scope>NUCLEOTIDE SEQUENCE [LARGE SCALE GENOMIC DNA]</scope>
    <source>
        <strain evidence="2">214</strain>
    </source>
</reference>
<dbReference type="GO" id="GO:0003677">
    <property type="term" value="F:DNA binding"/>
    <property type="evidence" value="ECO:0007669"/>
    <property type="project" value="InterPro"/>
</dbReference>
<evidence type="ECO:0000313" key="2">
    <source>
        <dbReference type="EMBL" id="GKV19378.1"/>
    </source>
</evidence>
<feature type="compositionally biased region" description="Acidic residues" evidence="1">
    <location>
        <begin position="102"/>
        <end position="124"/>
    </location>
</feature>
<dbReference type="GO" id="GO:0006325">
    <property type="term" value="P:chromatin organization"/>
    <property type="evidence" value="ECO:0007669"/>
    <property type="project" value="InterPro"/>
</dbReference>
<feature type="region of interest" description="Disordered" evidence="1">
    <location>
        <begin position="1"/>
        <end position="172"/>
    </location>
</feature>
<dbReference type="GO" id="GO:0005634">
    <property type="term" value="C:nucleus"/>
    <property type="evidence" value="ECO:0007669"/>
    <property type="project" value="TreeGrafter"/>
</dbReference>
<proteinExistence type="predicted"/>
<dbReference type="PANTHER" id="PTHR13468">
    <property type="entry name" value="DEK PROTEIN"/>
    <property type="match status" value="1"/>
</dbReference>
<feature type="compositionally biased region" description="Basic and acidic residues" evidence="1">
    <location>
        <begin position="89"/>
        <end position="101"/>
    </location>
</feature>
<dbReference type="GO" id="GO:2000779">
    <property type="term" value="P:regulation of double-strand break repair"/>
    <property type="evidence" value="ECO:0007669"/>
    <property type="project" value="TreeGrafter"/>
</dbReference>
<dbReference type="GO" id="GO:0042393">
    <property type="term" value="F:histone binding"/>
    <property type="evidence" value="ECO:0007669"/>
    <property type="project" value="TreeGrafter"/>
</dbReference>
<feature type="compositionally biased region" description="Basic and acidic residues" evidence="1">
    <location>
        <begin position="142"/>
        <end position="161"/>
    </location>
</feature>
<name>A0AAV5K3R6_9ROSI</name>
<accession>A0AAV5K3R6</accession>
<dbReference type="AlphaFoldDB" id="A0AAV5K3R6"/>
<dbReference type="InterPro" id="IPR044198">
    <property type="entry name" value="DEK"/>
</dbReference>
<dbReference type="PANTHER" id="PTHR13468:SF22">
    <property type="entry name" value="DEK DOMAIN-CONTAINING CHROMATIN-ASSOCIATED PROTEIN 3"/>
    <property type="match status" value="1"/>
</dbReference>